<organism evidence="1 2">
    <name type="scientific">Acyrthosiphon pisum</name>
    <name type="common">Pea aphid</name>
    <dbReference type="NCBI Taxonomy" id="7029"/>
    <lineage>
        <taxon>Eukaryota</taxon>
        <taxon>Metazoa</taxon>
        <taxon>Ecdysozoa</taxon>
        <taxon>Arthropoda</taxon>
        <taxon>Hexapoda</taxon>
        <taxon>Insecta</taxon>
        <taxon>Pterygota</taxon>
        <taxon>Neoptera</taxon>
        <taxon>Paraneoptera</taxon>
        <taxon>Hemiptera</taxon>
        <taxon>Sternorrhyncha</taxon>
        <taxon>Aphidomorpha</taxon>
        <taxon>Aphidoidea</taxon>
        <taxon>Aphididae</taxon>
        <taxon>Macrosiphini</taxon>
        <taxon>Acyrthosiphon</taxon>
    </lineage>
</organism>
<reference evidence="1" key="2">
    <citation type="submission" date="2022-06" db="UniProtKB">
        <authorList>
            <consortium name="EnsemblMetazoa"/>
        </authorList>
    </citation>
    <scope>IDENTIFICATION</scope>
</reference>
<evidence type="ECO:0000313" key="1">
    <source>
        <dbReference type="EnsemblMetazoa" id="XP_016663247.1"/>
    </source>
</evidence>
<dbReference type="PANTHER" id="PTHR33939">
    <property type="entry name" value="PROTEIN CBG22215"/>
    <property type="match status" value="1"/>
</dbReference>
<dbReference type="GeneID" id="115032988"/>
<reference evidence="2" key="1">
    <citation type="submission" date="2010-06" db="EMBL/GenBank/DDBJ databases">
        <authorList>
            <person name="Jiang H."/>
            <person name="Abraham K."/>
            <person name="Ali S."/>
            <person name="Alsbrooks S.L."/>
            <person name="Anim B.N."/>
            <person name="Anosike U.S."/>
            <person name="Attaway T."/>
            <person name="Bandaranaike D.P."/>
            <person name="Battles P.K."/>
            <person name="Bell S.N."/>
            <person name="Bell A.V."/>
            <person name="Beltran B."/>
            <person name="Bickham C."/>
            <person name="Bustamante Y."/>
            <person name="Caleb T."/>
            <person name="Canada A."/>
            <person name="Cardenas V."/>
            <person name="Carter K."/>
            <person name="Chacko J."/>
            <person name="Chandrabose M.N."/>
            <person name="Chavez D."/>
            <person name="Chavez A."/>
            <person name="Chen L."/>
            <person name="Chu H.-S."/>
            <person name="Claassen K.J."/>
            <person name="Cockrell R."/>
            <person name="Collins M."/>
            <person name="Cooper J.A."/>
            <person name="Cree A."/>
            <person name="Curry S.M."/>
            <person name="Da Y."/>
            <person name="Dao M.D."/>
            <person name="Das B."/>
            <person name="Davila M.-L."/>
            <person name="Davy-Carroll L."/>
            <person name="Denson S."/>
            <person name="Dinh H."/>
            <person name="Ebong V.E."/>
            <person name="Edwards J.R."/>
            <person name="Egan A."/>
            <person name="El-Daye J."/>
            <person name="Escobedo L."/>
            <person name="Fernandez S."/>
            <person name="Fernando P.R."/>
            <person name="Flagg N."/>
            <person name="Forbes L.D."/>
            <person name="Fowler R.G."/>
            <person name="Fu Q."/>
            <person name="Gabisi R.A."/>
            <person name="Ganer J."/>
            <person name="Garbino Pronczuk A."/>
            <person name="Garcia R.M."/>
            <person name="Garner T."/>
            <person name="Garrett T.E."/>
            <person name="Gonzalez D.A."/>
            <person name="Hamid H."/>
            <person name="Hawkins E.S."/>
            <person name="Hirani K."/>
            <person name="Hogues M.E."/>
            <person name="Hollins B."/>
            <person name="Hsiao C.-H."/>
            <person name="Jabil R."/>
            <person name="James M.L."/>
            <person name="Jhangiani S.N."/>
            <person name="Johnson B."/>
            <person name="Johnson Q."/>
            <person name="Joshi V."/>
            <person name="Kalu J.B."/>
            <person name="Kam C."/>
            <person name="Kashfia A."/>
            <person name="Keebler J."/>
            <person name="Kisamo H."/>
            <person name="Kovar C.L."/>
            <person name="Lago L.A."/>
            <person name="Lai C.-Y."/>
            <person name="Laidlaw J."/>
            <person name="Lara F."/>
            <person name="Le T.-K."/>
            <person name="Lee S.L."/>
            <person name="Legall F.H."/>
            <person name="Lemon S.J."/>
            <person name="Lewis L.R."/>
            <person name="Li B."/>
            <person name="Liu Y."/>
            <person name="Liu Y.-S."/>
            <person name="Lopez J."/>
            <person name="Lozado R.J."/>
            <person name="Lu J."/>
            <person name="Madu R.C."/>
            <person name="Maheshwari M."/>
            <person name="Maheshwari R."/>
            <person name="Malloy K."/>
            <person name="Martinez E."/>
            <person name="Mathew T."/>
            <person name="Mercado I.C."/>
            <person name="Mercado C."/>
            <person name="Meyer B."/>
            <person name="Montgomery K."/>
            <person name="Morgan M.B."/>
            <person name="Munidasa M."/>
            <person name="Nazareth L.V."/>
            <person name="Nelson J."/>
            <person name="Ng B.M."/>
            <person name="Nguyen N.B."/>
            <person name="Nguyen P.Q."/>
            <person name="Nguyen T."/>
            <person name="Obregon M."/>
            <person name="Okwuonu G.O."/>
            <person name="Onwere C.G."/>
            <person name="Orozco G."/>
            <person name="Parra A."/>
            <person name="Patel S."/>
            <person name="Patil S."/>
            <person name="Perez A."/>
            <person name="Perez Y."/>
            <person name="Pham C."/>
            <person name="Primus E.L."/>
            <person name="Pu L.-L."/>
            <person name="Puazo M."/>
            <person name="Qin X."/>
            <person name="Quiroz J.B."/>
            <person name="Reese J."/>
            <person name="Richards S."/>
            <person name="Rives C.M."/>
            <person name="Robberts R."/>
            <person name="Ruiz S.J."/>
            <person name="Ruiz M.J."/>
            <person name="Santibanez J."/>
            <person name="Schneider B.W."/>
            <person name="Sisson I."/>
            <person name="Smith M."/>
            <person name="Sodergren E."/>
            <person name="Song X.-Z."/>
            <person name="Song B.B."/>
            <person name="Summersgill H."/>
            <person name="Thelus R."/>
            <person name="Thornton R.D."/>
            <person name="Trejos Z.Y."/>
            <person name="Usmani K."/>
            <person name="Vattathil S."/>
            <person name="Villasana D."/>
            <person name="Walker D.L."/>
            <person name="Wang S."/>
            <person name="Wang K."/>
            <person name="White C.S."/>
            <person name="Williams A.C."/>
            <person name="Williamson J."/>
            <person name="Wilson K."/>
            <person name="Woghiren I.O."/>
            <person name="Woodworth J.R."/>
            <person name="Worley K.C."/>
            <person name="Wright R.A."/>
            <person name="Wu W."/>
            <person name="Young L."/>
            <person name="Zhang L."/>
            <person name="Zhang J."/>
            <person name="Zhu Y."/>
            <person name="Muzny D.M."/>
            <person name="Weinstock G."/>
            <person name="Gibbs R.A."/>
        </authorList>
    </citation>
    <scope>NUCLEOTIDE SEQUENCE [LARGE SCALE GENOMIC DNA]</scope>
    <source>
        <strain evidence="2">LSR1</strain>
    </source>
</reference>
<accession>A0A8R2D6W3</accession>
<name>A0A8R2D6W3_ACYPI</name>
<dbReference type="KEGG" id="api:115032988"/>
<dbReference type="GO" id="GO:0003676">
    <property type="term" value="F:nucleic acid binding"/>
    <property type="evidence" value="ECO:0007669"/>
    <property type="project" value="InterPro"/>
</dbReference>
<dbReference type="RefSeq" id="XP_016663247.1">
    <property type="nucleotide sequence ID" value="XM_016807758.2"/>
</dbReference>
<evidence type="ECO:0000313" key="2">
    <source>
        <dbReference type="Proteomes" id="UP000007819"/>
    </source>
</evidence>
<dbReference type="Gene3D" id="3.30.420.10">
    <property type="entry name" value="Ribonuclease H-like superfamily/Ribonuclease H"/>
    <property type="match status" value="1"/>
</dbReference>
<dbReference type="InterPro" id="IPR036397">
    <property type="entry name" value="RNaseH_sf"/>
</dbReference>
<dbReference type="AlphaFoldDB" id="A0A8R2D6W3"/>
<keyword evidence="2" id="KW-1185">Reference proteome</keyword>
<dbReference type="Proteomes" id="UP000007819">
    <property type="component" value="Chromosome A2"/>
</dbReference>
<sequence>MNYVNTDPSRINIVNKNLQGKKVGIHRKQSLIELYKCKTQNEPNLKLSKLMRVLSQDTGIGHTTVKNTVRKYLYEQGITQKRIVRTLYEQIGTFEKCKILQKIHSFWFRHKIPTLKNISFAINADPGLPSLSVCELKKVLKDLHFEYTPCNYRLRALTEKEDIVLWRRKYLEDIRHYRNEGRTIYYLQETWINAGEYSSKELWTDIESPRKDKQIIVVHIGSVEGFVEGGLLCYESKTNTSNYHDHINGEIFYEWFCGILPLLKENSVIVFDNVSYYSVENHVPTISWKKDSILKWFEGKGIVLDRPMVKFQLIEIVKKTRLIYDNYRRSVQEAINHNKDVLRLPPYHCQLSPMQLAWEVVVRHVKINNCTSFKLDDVRQLLDDGVKLVSTDMWAGYVNLSITNEDILWNLDIITDKILDETVTAKINLVTSSESSSD</sequence>
<dbReference type="OrthoDB" id="2266637at2759"/>
<dbReference type="EnsemblMetazoa" id="XM_016807758.2">
    <property type="protein sequence ID" value="XP_016663247.1"/>
    <property type="gene ID" value="LOC115032988"/>
</dbReference>
<dbReference type="PANTHER" id="PTHR33939:SF1">
    <property type="entry name" value="DUF4371 DOMAIN-CONTAINING PROTEIN"/>
    <property type="match status" value="1"/>
</dbReference>
<proteinExistence type="predicted"/>
<protein>
    <recommendedName>
        <fullName evidence="3">Tc1-like transposase DDE domain-containing protein</fullName>
    </recommendedName>
</protein>
<evidence type="ECO:0008006" key="3">
    <source>
        <dbReference type="Google" id="ProtNLM"/>
    </source>
</evidence>